<accession>A0A098LBM7</accession>
<comment type="catalytic activity">
    <reaction evidence="14">
        <text>IMP + diphosphate = hypoxanthine + 5-phospho-alpha-D-ribose 1-diphosphate</text>
        <dbReference type="Rhea" id="RHEA:17973"/>
        <dbReference type="ChEBI" id="CHEBI:17368"/>
        <dbReference type="ChEBI" id="CHEBI:33019"/>
        <dbReference type="ChEBI" id="CHEBI:58017"/>
        <dbReference type="ChEBI" id="CHEBI:58053"/>
        <dbReference type="EC" id="2.4.2.8"/>
    </reaction>
    <physiologicalReaction direction="right-to-left" evidence="14">
        <dbReference type="Rhea" id="RHEA:17975"/>
    </physiologicalReaction>
</comment>
<dbReference type="STRING" id="153721.MYP_1027"/>
<dbReference type="Proteomes" id="UP000030185">
    <property type="component" value="Unassembled WGS sequence"/>
</dbReference>
<evidence type="ECO:0000256" key="9">
    <source>
        <dbReference type="ARBA" id="ARBA00022723"/>
    </source>
</evidence>
<evidence type="ECO:0000256" key="6">
    <source>
        <dbReference type="ARBA" id="ARBA00022490"/>
    </source>
</evidence>
<dbReference type="PANTHER" id="PTHR43340:SF1">
    <property type="entry name" value="HYPOXANTHINE PHOSPHORIBOSYLTRANSFERASE"/>
    <property type="match status" value="1"/>
</dbReference>
<dbReference type="PANTHER" id="PTHR43340">
    <property type="entry name" value="HYPOXANTHINE-GUANINE PHOSPHORIBOSYLTRANSFERASE"/>
    <property type="match status" value="1"/>
</dbReference>
<dbReference type="GO" id="GO:0006178">
    <property type="term" value="P:guanine salvage"/>
    <property type="evidence" value="ECO:0007669"/>
    <property type="project" value="TreeGrafter"/>
</dbReference>
<feature type="domain" description="Phosphoribosyltransferase" evidence="16">
    <location>
        <begin position="16"/>
        <end position="160"/>
    </location>
</feature>
<evidence type="ECO:0000256" key="15">
    <source>
        <dbReference type="RuleBase" id="RU364099"/>
    </source>
</evidence>
<dbReference type="GO" id="GO:0005829">
    <property type="term" value="C:cytosol"/>
    <property type="evidence" value="ECO:0007669"/>
    <property type="project" value="TreeGrafter"/>
</dbReference>
<dbReference type="AlphaFoldDB" id="A0A098LBM7"/>
<comment type="pathway">
    <text evidence="3 15">Purine metabolism; IMP biosynthesis via salvage pathway; IMP from hypoxanthine: step 1/1.</text>
</comment>
<evidence type="ECO:0000256" key="8">
    <source>
        <dbReference type="ARBA" id="ARBA00022679"/>
    </source>
</evidence>
<gene>
    <name evidence="17" type="ORF">MYP_1027</name>
</gene>
<evidence type="ECO:0000256" key="3">
    <source>
        <dbReference type="ARBA" id="ARBA00004669"/>
    </source>
</evidence>
<evidence type="ECO:0000256" key="13">
    <source>
        <dbReference type="ARBA" id="ARBA00048811"/>
    </source>
</evidence>
<proteinExistence type="inferred from homology"/>
<dbReference type="InterPro" id="IPR005904">
    <property type="entry name" value="Hxn_phspho_trans"/>
</dbReference>
<dbReference type="RefSeq" id="WP_045459454.1">
    <property type="nucleotide sequence ID" value="NZ_BBLT01000002.1"/>
</dbReference>
<evidence type="ECO:0000259" key="16">
    <source>
        <dbReference type="Pfam" id="PF00156"/>
    </source>
</evidence>
<sequence length="175" mass="19767">MKILDKEFEIFIPKEKIQQRIQELAYDLSYKLDGKDPLFVAILNGAFMFASDLFKEISIPARITFIKTASYAGTETTGSVQKLIGLKENVNGQHIVLVDDIFDTGLTMKAVCEEMWKQNPASISVLTLLDKVSKHKTDLKIDFKGFEIPDKFVLGYGLDYNGYGRNLKDIYALAD</sequence>
<dbReference type="NCBIfam" id="TIGR01203">
    <property type="entry name" value="HGPRTase"/>
    <property type="match status" value="1"/>
</dbReference>
<dbReference type="CDD" id="cd06223">
    <property type="entry name" value="PRTases_typeI"/>
    <property type="match status" value="1"/>
</dbReference>
<keyword evidence="7 15" id="KW-0328">Glycosyltransferase</keyword>
<evidence type="ECO:0000256" key="10">
    <source>
        <dbReference type="ARBA" id="ARBA00022726"/>
    </source>
</evidence>
<evidence type="ECO:0000256" key="1">
    <source>
        <dbReference type="ARBA" id="ARBA00001946"/>
    </source>
</evidence>
<comment type="cofactor">
    <cofactor evidence="1 15">
        <name>Mg(2+)</name>
        <dbReference type="ChEBI" id="CHEBI:18420"/>
    </cofactor>
</comment>
<comment type="similarity">
    <text evidence="4 15">Belongs to the purine/pyrimidine phosphoribosyltransferase family.</text>
</comment>
<dbReference type="GO" id="GO:0052657">
    <property type="term" value="F:guanine phosphoribosyltransferase activity"/>
    <property type="evidence" value="ECO:0007669"/>
    <property type="project" value="RHEA"/>
</dbReference>
<dbReference type="EMBL" id="BBLT01000002">
    <property type="protein sequence ID" value="GAL83799.1"/>
    <property type="molecule type" value="Genomic_DNA"/>
</dbReference>
<evidence type="ECO:0000313" key="17">
    <source>
        <dbReference type="EMBL" id="GAL83799.1"/>
    </source>
</evidence>
<dbReference type="EC" id="2.4.2.8" evidence="5 15"/>
<comment type="subcellular location">
    <subcellularLocation>
        <location evidence="2 15">Cytoplasm</location>
    </subcellularLocation>
</comment>
<evidence type="ECO:0000256" key="12">
    <source>
        <dbReference type="ARBA" id="ARBA00022842"/>
    </source>
</evidence>
<dbReference type="GO" id="GO:0000287">
    <property type="term" value="F:magnesium ion binding"/>
    <property type="evidence" value="ECO:0007669"/>
    <property type="project" value="TreeGrafter"/>
</dbReference>
<dbReference type="GO" id="GO:0032263">
    <property type="term" value="P:GMP salvage"/>
    <property type="evidence" value="ECO:0007669"/>
    <property type="project" value="TreeGrafter"/>
</dbReference>
<keyword evidence="8 15" id="KW-0808">Transferase</keyword>
<dbReference type="GO" id="GO:0004422">
    <property type="term" value="F:hypoxanthine phosphoribosyltransferase activity"/>
    <property type="evidence" value="ECO:0007669"/>
    <property type="project" value="InterPro"/>
</dbReference>
<evidence type="ECO:0000256" key="5">
    <source>
        <dbReference type="ARBA" id="ARBA00011895"/>
    </source>
</evidence>
<dbReference type="InterPro" id="IPR050408">
    <property type="entry name" value="HGPRT"/>
</dbReference>
<dbReference type="Pfam" id="PF00156">
    <property type="entry name" value="Pribosyltran"/>
    <property type="match status" value="1"/>
</dbReference>
<keyword evidence="18" id="KW-1185">Reference proteome</keyword>
<protein>
    <recommendedName>
        <fullName evidence="5 15">Hypoxanthine phosphoribosyltransferase</fullName>
        <ecNumber evidence="5 15">2.4.2.8</ecNumber>
    </recommendedName>
</protein>
<dbReference type="GO" id="GO:0000166">
    <property type="term" value="F:nucleotide binding"/>
    <property type="evidence" value="ECO:0007669"/>
    <property type="project" value="UniProtKB-KW"/>
</dbReference>
<dbReference type="eggNOG" id="COG0634">
    <property type="taxonomic scope" value="Bacteria"/>
</dbReference>
<dbReference type="GO" id="GO:0046100">
    <property type="term" value="P:hypoxanthine metabolic process"/>
    <property type="evidence" value="ECO:0007669"/>
    <property type="project" value="TreeGrafter"/>
</dbReference>
<keyword evidence="10 15" id="KW-0660">Purine salvage</keyword>
<dbReference type="UniPathway" id="UPA00591">
    <property type="reaction ID" value="UER00648"/>
</dbReference>
<keyword evidence="11 15" id="KW-0547">Nucleotide-binding</keyword>
<reference evidence="17 18" key="1">
    <citation type="submission" date="2014-09" db="EMBL/GenBank/DDBJ databases">
        <title>Sporocytophaga myxococcoides PG-01 genome sequencing.</title>
        <authorList>
            <person name="Liu L."/>
            <person name="Gao P.J."/>
            <person name="Chen G.J."/>
            <person name="Wang L.S."/>
        </authorList>
    </citation>
    <scope>NUCLEOTIDE SEQUENCE [LARGE SCALE GENOMIC DNA]</scope>
    <source>
        <strain evidence="17 18">PG-01</strain>
    </source>
</reference>
<evidence type="ECO:0000256" key="11">
    <source>
        <dbReference type="ARBA" id="ARBA00022741"/>
    </source>
</evidence>
<evidence type="ECO:0000256" key="2">
    <source>
        <dbReference type="ARBA" id="ARBA00004496"/>
    </source>
</evidence>
<evidence type="ECO:0000256" key="4">
    <source>
        <dbReference type="ARBA" id="ARBA00008391"/>
    </source>
</evidence>
<dbReference type="Gene3D" id="3.40.50.2020">
    <property type="match status" value="1"/>
</dbReference>
<dbReference type="InterPro" id="IPR029057">
    <property type="entry name" value="PRTase-like"/>
</dbReference>
<dbReference type="OrthoDB" id="9802824at2"/>
<name>A0A098LBM7_9BACT</name>
<dbReference type="InterPro" id="IPR000836">
    <property type="entry name" value="PRTase_dom"/>
</dbReference>
<comment type="caution">
    <text evidence="17">The sequence shown here is derived from an EMBL/GenBank/DDBJ whole genome shotgun (WGS) entry which is preliminary data.</text>
</comment>
<evidence type="ECO:0000256" key="7">
    <source>
        <dbReference type="ARBA" id="ARBA00022676"/>
    </source>
</evidence>
<keyword evidence="9 15" id="KW-0479">Metal-binding</keyword>
<evidence type="ECO:0000313" key="18">
    <source>
        <dbReference type="Proteomes" id="UP000030185"/>
    </source>
</evidence>
<dbReference type="GO" id="GO:0006166">
    <property type="term" value="P:purine ribonucleoside salvage"/>
    <property type="evidence" value="ECO:0007669"/>
    <property type="project" value="UniProtKB-KW"/>
</dbReference>
<keyword evidence="6 15" id="KW-0963">Cytoplasm</keyword>
<dbReference type="SUPFAM" id="SSF53271">
    <property type="entry name" value="PRTase-like"/>
    <property type="match status" value="1"/>
</dbReference>
<dbReference type="GO" id="GO:0032264">
    <property type="term" value="P:IMP salvage"/>
    <property type="evidence" value="ECO:0007669"/>
    <property type="project" value="UniProtKB-UniPathway"/>
</dbReference>
<evidence type="ECO:0000256" key="14">
    <source>
        <dbReference type="ARBA" id="ARBA00049402"/>
    </source>
</evidence>
<organism evidence="17 18">
    <name type="scientific">Sporocytophaga myxococcoides</name>
    <dbReference type="NCBI Taxonomy" id="153721"/>
    <lineage>
        <taxon>Bacteria</taxon>
        <taxon>Pseudomonadati</taxon>
        <taxon>Bacteroidota</taxon>
        <taxon>Cytophagia</taxon>
        <taxon>Cytophagales</taxon>
        <taxon>Cytophagaceae</taxon>
        <taxon>Sporocytophaga</taxon>
    </lineage>
</organism>
<comment type="catalytic activity">
    <reaction evidence="13">
        <text>GMP + diphosphate = guanine + 5-phospho-alpha-D-ribose 1-diphosphate</text>
        <dbReference type="Rhea" id="RHEA:25424"/>
        <dbReference type="ChEBI" id="CHEBI:16235"/>
        <dbReference type="ChEBI" id="CHEBI:33019"/>
        <dbReference type="ChEBI" id="CHEBI:58017"/>
        <dbReference type="ChEBI" id="CHEBI:58115"/>
        <dbReference type="EC" id="2.4.2.8"/>
    </reaction>
    <physiologicalReaction direction="right-to-left" evidence="13">
        <dbReference type="Rhea" id="RHEA:25426"/>
    </physiologicalReaction>
</comment>
<keyword evidence="12 15" id="KW-0460">Magnesium</keyword>